<dbReference type="EMBL" id="CAJHNH020002693">
    <property type="protein sequence ID" value="CAG5127478.1"/>
    <property type="molecule type" value="Genomic_DNA"/>
</dbReference>
<gene>
    <name evidence="1" type="ORF">CUNI_LOCUS13036</name>
</gene>
<sequence>LPIIATTFGDVAELGYLSLPLIIYSPTQNFIGGLSVKIIKQWLAHQKHRRR</sequence>
<accession>A0A8S3ZH54</accession>
<reference evidence="1" key="1">
    <citation type="submission" date="2021-04" db="EMBL/GenBank/DDBJ databases">
        <authorList>
            <consortium name="Molecular Ecology Group"/>
        </authorList>
    </citation>
    <scope>NUCLEOTIDE SEQUENCE</scope>
</reference>
<feature type="non-terminal residue" evidence="1">
    <location>
        <position position="51"/>
    </location>
</feature>
<dbReference type="AlphaFoldDB" id="A0A8S3ZH54"/>
<name>A0A8S3ZH54_9EUPU</name>
<proteinExistence type="predicted"/>
<dbReference type="Proteomes" id="UP000678393">
    <property type="component" value="Unassembled WGS sequence"/>
</dbReference>
<feature type="non-terminal residue" evidence="1">
    <location>
        <position position="1"/>
    </location>
</feature>
<evidence type="ECO:0000313" key="2">
    <source>
        <dbReference type="Proteomes" id="UP000678393"/>
    </source>
</evidence>
<organism evidence="1 2">
    <name type="scientific">Candidula unifasciata</name>
    <dbReference type="NCBI Taxonomy" id="100452"/>
    <lineage>
        <taxon>Eukaryota</taxon>
        <taxon>Metazoa</taxon>
        <taxon>Spiralia</taxon>
        <taxon>Lophotrochozoa</taxon>
        <taxon>Mollusca</taxon>
        <taxon>Gastropoda</taxon>
        <taxon>Heterobranchia</taxon>
        <taxon>Euthyneura</taxon>
        <taxon>Panpulmonata</taxon>
        <taxon>Eupulmonata</taxon>
        <taxon>Stylommatophora</taxon>
        <taxon>Helicina</taxon>
        <taxon>Helicoidea</taxon>
        <taxon>Geomitridae</taxon>
        <taxon>Candidula</taxon>
    </lineage>
</organism>
<dbReference type="OrthoDB" id="188035at2759"/>
<protein>
    <submittedName>
        <fullName evidence="1">Uncharacterized protein</fullName>
    </submittedName>
</protein>
<evidence type="ECO:0000313" key="1">
    <source>
        <dbReference type="EMBL" id="CAG5127478.1"/>
    </source>
</evidence>
<keyword evidence="2" id="KW-1185">Reference proteome</keyword>
<comment type="caution">
    <text evidence="1">The sequence shown here is derived from an EMBL/GenBank/DDBJ whole genome shotgun (WGS) entry which is preliminary data.</text>
</comment>